<dbReference type="GO" id="GO:0006313">
    <property type="term" value="P:DNA transposition"/>
    <property type="evidence" value="ECO:0007669"/>
    <property type="project" value="InterPro"/>
</dbReference>
<keyword evidence="3" id="KW-1185">Reference proteome</keyword>
<comment type="caution">
    <text evidence="2">The sequence shown here is derived from an EMBL/GenBank/DDBJ whole genome shotgun (WGS) entry which is preliminary data.</text>
</comment>
<organism evidence="2 3">
    <name type="scientific">Austropuccinia psidii MF-1</name>
    <dbReference type="NCBI Taxonomy" id="1389203"/>
    <lineage>
        <taxon>Eukaryota</taxon>
        <taxon>Fungi</taxon>
        <taxon>Dikarya</taxon>
        <taxon>Basidiomycota</taxon>
        <taxon>Pucciniomycotina</taxon>
        <taxon>Pucciniomycetes</taxon>
        <taxon>Pucciniales</taxon>
        <taxon>Sphaerophragmiaceae</taxon>
        <taxon>Austropuccinia</taxon>
    </lineage>
</organism>
<accession>A0A9Q3DFB4</accession>
<dbReference type="SUPFAM" id="SSF46689">
    <property type="entry name" value="Homeodomain-like"/>
    <property type="match status" value="1"/>
</dbReference>
<evidence type="ECO:0000259" key="1">
    <source>
        <dbReference type="Pfam" id="PF01498"/>
    </source>
</evidence>
<feature type="domain" description="Transposase Tc1-like" evidence="1">
    <location>
        <begin position="69"/>
        <end position="135"/>
    </location>
</feature>
<dbReference type="InterPro" id="IPR002492">
    <property type="entry name" value="Transposase_Tc1-like"/>
</dbReference>
<sequence>MPPYCTPVDCGQIIGMHDAGASIQTIAQFLGIPPTTVHDKIRRFKERGHLKNLPIPGPPKILDDRDLQELVHVVKKNRHETLVSIKNLIMVDVLVNTFFKMIHELGRRSCIAVEKPYLSPQHMQHQLEFAHAHLHWS</sequence>
<protein>
    <recommendedName>
        <fullName evidence="1">Transposase Tc1-like domain-containing protein</fullName>
    </recommendedName>
</protein>
<dbReference type="OrthoDB" id="2753252at2759"/>
<dbReference type="AlphaFoldDB" id="A0A9Q3DFB4"/>
<dbReference type="InterPro" id="IPR009057">
    <property type="entry name" value="Homeodomain-like_sf"/>
</dbReference>
<proteinExistence type="predicted"/>
<dbReference type="InterPro" id="IPR036388">
    <property type="entry name" value="WH-like_DNA-bd_sf"/>
</dbReference>
<dbReference type="Pfam" id="PF01498">
    <property type="entry name" value="HTH_Tnp_Tc3_2"/>
    <property type="match status" value="1"/>
</dbReference>
<dbReference type="GO" id="GO:0003677">
    <property type="term" value="F:DNA binding"/>
    <property type="evidence" value="ECO:0007669"/>
    <property type="project" value="InterPro"/>
</dbReference>
<evidence type="ECO:0000313" key="2">
    <source>
        <dbReference type="EMBL" id="MBW0500977.1"/>
    </source>
</evidence>
<dbReference type="EMBL" id="AVOT02016089">
    <property type="protein sequence ID" value="MBW0500977.1"/>
    <property type="molecule type" value="Genomic_DNA"/>
</dbReference>
<name>A0A9Q3DFB4_9BASI</name>
<reference evidence="2" key="1">
    <citation type="submission" date="2021-03" db="EMBL/GenBank/DDBJ databases">
        <title>Draft genome sequence of rust myrtle Austropuccinia psidii MF-1, a brazilian biotype.</title>
        <authorList>
            <person name="Quecine M.C."/>
            <person name="Pachon D.M.R."/>
            <person name="Bonatelli M.L."/>
            <person name="Correr F.H."/>
            <person name="Franceschini L.M."/>
            <person name="Leite T.F."/>
            <person name="Margarido G.R.A."/>
            <person name="Almeida C.A."/>
            <person name="Ferrarezi J.A."/>
            <person name="Labate C.A."/>
        </authorList>
    </citation>
    <scope>NUCLEOTIDE SEQUENCE</scope>
    <source>
        <strain evidence="2">MF-1</strain>
    </source>
</reference>
<dbReference type="Gene3D" id="1.10.10.10">
    <property type="entry name" value="Winged helix-like DNA-binding domain superfamily/Winged helix DNA-binding domain"/>
    <property type="match status" value="1"/>
</dbReference>
<evidence type="ECO:0000313" key="3">
    <source>
        <dbReference type="Proteomes" id="UP000765509"/>
    </source>
</evidence>
<gene>
    <name evidence="2" type="ORF">O181_040692</name>
</gene>
<dbReference type="Proteomes" id="UP000765509">
    <property type="component" value="Unassembled WGS sequence"/>
</dbReference>
<dbReference type="GO" id="GO:0015074">
    <property type="term" value="P:DNA integration"/>
    <property type="evidence" value="ECO:0007669"/>
    <property type="project" value="InterPro"/>
</dbReference>
<dbReference type="Pfam" id="PF13384">
    <property type="entry name" value="HTH_23"/>
    <property type="match status" value="1"/>
</dbReference>